<name>A0A944CLW8_9BACI</name>
<protein>
    <submittedName>
        <fullName evidence="2">NERD domain-containing protein</fullName>
    </submittedName>
</protein>
<dbReference type="RefSeq" id="WP_213370038.1">
    <property type="nucleotide sequence ID" value="NZ_QTKX01000002.1"/>
</dbReference>
<dbReference type="AlphaFoldDB" id="A0A944CLW8"/>
<feature type="domain" description="NERD" evidence="1">
    <location>
        <begin position="41"/>
        <end position="157"/>
    </location>
</feature>
<sequence length="331" mass="39089">MIEKERTYPIRLLKYEALMERIVPNHPKISLIEQDYKAWRAGYKGELQTDYRLSFLPEKGYHIFRDLRLQDDDWHFQIDTLLFTLRYILLIETKNYAGTLFFDKDSEQIIQTKDGQEKSYDNPINQVRMQAWHLKRWLQSHKFNVPHIYHLVAISNPSTIIKVSDRSLNNLIVKGDILLSRVLQIDGYNSNTVFTEKEARKLSKLLIKNHTPYNPDIMKQYSLTLDDLQKGIQCPSCFSYGMYREKWVWRCPVCGHKSKTAHYKTVKEIFLLMQQTMKSQTCREFCTGISPKTASDLLFSMNLPHTGTKKGRIYHMPPDIETFFNSAKKLY</sequence>
<dbReference type="InterPro" id="IPR011528">
    <property type="entry name" value="NERD"/>
</dbReference>
<dbReference type="Pfam" id="PF08378">
    <property type="entry name" value="NERD"/>
    <property type="match status" value="1"/>
</dbReference>
<accession>A0A944CLW8</accession>
<dbReference type="Proteomes" id="UP000761411">
    <property type="component" value="Unassembled WGS sequence"/>
</dbReference>
<organism evidence="2 3">
    <name type="scientific">Mesobacillus boroniphilus</name>
    <dbReference type="NCBI Taxonomy" id="308892"/>
    <lineage>
        <taxon>Bacteria</taxon>
        <taxon>Bacillati</taxon>
        <taxon>Bacillota</taxon>
        <taxon>Bacilli</taxon>
        <taxon>Bacillales</taxon>
        <taxon>Bacillaceae</taxon>
        <taxon>Mesobacillus</taxon>
    </lineage>
</organism>
<dbReference type="EMBL" id="QTKX01000002">
    <property type="protein sequence ID" value="MBS8265589.1"/>
    <property type="molecule type" value="Genomic_DNA"/>
</dbReference>
<gene>
    <name evidence="2" type="ORF">DYI25_14265</name>
</gene>
<keyword evidence="3" id="KW-1185">Reference proteome</keyword>
<proteinExistence type="predicted"/>
<evidence type="ECO:0000313" key="3">
    <source>
        <dbReference type="Proteomes" id="UP000761411"/>
    </source>
</evidence>
<reference evidence="2 3" key="1">
    <citation type="journal article" date="2021" name="Microorganisms">
        <title>Bacterial Dimethylsulfoniopropionate Biosynthesis in the East China Sea.</title>
        <authorList>
            <person name="Liu J."/>
            <person name="Zhang Y."/>
            <person name="Liu J."/>
            <person name="Zhong H."/>
            <person name="Williams B.T."/>
            <person name="Zheng Y."/>
            <person name="Curson A.R.J."/>
            <person name="Sun C."/>
            <person name="Sun H."/>
            <person name="Song D."/>
            <person name="Wagner Mackenzie B."/>
            <person name="Bermejo Martinez A."/>
            <person name="Todd J.D."/>
            <person name="Zhang X.H."/>
        </authorList>
    </citation>
    <scope>NUCLEOTIDE SEQUENCE [LARGE SCALE GENOMIC DNA]</scope>
    <source>
        <strain evidence="2 3">ESS08</strain>
    </source>
</reference>
<evidence type="ECO:0000259" key="1">
    <source>
        <dbReference type="PROSITE" id="PS50965"/>
    </source>
</evidence>
<dbReference type="PROSITE" id="PS50965">
    <property type="entry name" value="NERD"/>
    <property type="match status" value="1"/>
</dbReference>
<comment type="caution">
    <text evidence="2">The sequence shown here is derived from an EMBL/GenBank/DDBJ whole genome shotgun (WGS) entry which is preliminary data.</text>
</comment>
<evidence type="ECO:0000313" key="2">
    <source>
        <dbReference type="EMBL" id="MBS8265589.1"/>
    </source>
</evidence>